<accession>A0ACD3SST3</accession>
<dbReference type="Proteomes" id="UP000004277">
    <property type="component" value="Unassembled WGS sequence"/>
</dbReference>
<sequence length="101" mass="10390">MLTLAAALTNRNATETLQEGLAQLAHGDLSVDCGALTQIDSAAIAVLLGWQRAAQAQQRQLVIQRPPAQLLSLASVYGVAELLGFQTAALAANAATATVAH</sequence>
<evidence type="ECO:0000313" key="2">
    <source>
        <dbReference type="Proteomes" id="UP000004277"/>
    </source>
</evidence>
<name>A0ACD3SST3_9BURK</name>
<proteinExistence type="predicted"/>
<protein>
    <submittedName>
        <fullName evidence="1">STAS domain-containing protein</fullName>
    </submittedName>
</protein>
<gene>
    <name evidence="1" type="ORF">MW7_003720</name>
</gene>
<organism evidence="1 2">
    <name type="scientific">Imbroritus primus</name>
    <dbReference type="NCBI Taxonomy" id="3058603"/>
    <lineage>
        <taxon>Bacteria</taxon>
        <taxon>Pseudomonadati</taxon>
        <taxon>Pseudomonadota</taxon>
        <taxon>Betaproteobacteria</taxon>
        <taxon>Burkholderiales</taxon>
        <taxon>Burkholderiaceae</taxon>
        <taxon>Imbroritus</taxon>
    </lineage>
</organism>
<keyword evidence="2" id="KW-1185">Reference proteome</keyword>
<dbReference type="EMBL" id="AKCV02000011">
    <property type="protein sequence ID" value="TMS59300.1"/>
    <property type="molecule type" value="Genomic_DNA"/>
</dbReference>
<evidence type="ECO:0000313" key="1">
    <source>
        <dbReference type="EMBL" id="TMS59300.1"/>
    </source>
</evidence>
<comment type="caution">
    <text evidence="1">The sequence shown here is derived from an EMBL/GenBank/DDBJ whole genome shotgun (WGS) entry which is preliminary data.</text>
</comment>
<reference evidence="1" key="1">
    <citation type="submission" date="2019-05" db="EMBL/GenBank/DDBJ databases">
        <title>Revised genome assembly of Burkholderiaceae (previously Ralstonia) sp. PBA.</title>
        <authorList>
            <person name="Gan H.M."/>
        </authorList>
    </citation>
    <scope>NUCLEOTIDE SEQUENCE</scope>
    <source>
        <strain evidence="1">PBA</strain>
    </source>
</reference>